<sequence>MSPVWGRAIFSFDIDKHSGPAIVIEAQNLGSFEWHRSVDPEDARELDRLRQDGHNVHNTRRGIEIRVTPDSLRNTVLYRTLLHEIGHHVDYERCSEDEWDGKTRMVKEDYAHRYARELKTLLSSQGKLPFDPIISDDSLQADGLAREWFCLP</sequence>
<evidence type="ECO:0008006" key="3">
    <source>
        <dbReference type="Google" id="ProtNLM"/>
    </source>
</evidence>
<evidence type="ECO:0000313" key="2">
    <source>
        <dbReference type="Proteomes" id="UP001265700"/>
    </source>
</evidence>
<accession>A0ABU1WQE9</accession>
<reference evidence="1 2" key="1">
    <citation type="submission" date="2023-07" db="EMBL/GenBank/DDBJ databases">
        <title>Sorghum-associated microbial communities from plants grown in Nebraska, USA.</title>
        <authorList>
            <person name="Schachtman D."/>
        </authorList>
    </citation>
    <scope>NUCLEOTIDE SEQUENCE [LARGE SCALE GENOMIC DNA]</scope>
    <source>
        <strain evidence="1 2">4249</strain>
    </source>
</reference>
<gene>
    <name evidence="1" type="ORF">J2W49_003242</name>
</gene>
<name>A0ABU1WQE9_9BURK</name>
<organism evidence="1 2">
    <name type="scientific">Hydrogenophaga palleronii</name>
    <dbReference type="NCBI Taxonomy" id="65655"/>
    <lineage>
        <taxon>Bacteria</taxon>
        <taxon>Pseudomonadati</taxon>
        <taxon>Pseudomonadota</taxon>
        <taxon>Betaproteobacteria</taxon>
        <taxon>Burkholderiales</taxon>
        <taxon>Comamonadaceae</taxon>
        <taxon>Hydrogenophaga</taxon>
    </lineage>
</organism>
<keyword evidence="2" id="KW-1185">Reference proteome</keyword>
<evidence type="ECO:0000313" key="1">
    <source>
        <dbReference type="EMBL" id="MDR7151269.1"/>
    </source>
</evidence>
<protein>
    <recommendedName>
        <fullName evidence="3">IrrE N-terminal-like domain-containing protein</fullName>
    </recommendedName>
</protein>
<dbReference type="EMBL" id="JAVDWU010000006">
    <property type="protein sequence ID" value="MDR7151269.1"/>
    <property type="molecule type" value="Genomic_DNA"/>
</dbReference>
<dbReference type="Proteomes" id="UP001265700">
    <property type="component" value="Unassembled WGS sequence"/>
</dbReference>
<comment type="caution">
    <text evidence="1">The sequence shown here is derived from an EMBL/GenBank/DDBJ whole genome shotgun (WGS) entry which is preliminary data.</text>
</comment>
<proteinExistence type="predicted"/>